<keyword evidence="5 14" id="KW-0732">Signal</keyword>
<dbReference type="Pfam" id="PF00028">
    <property type="entry name" value="Cadherin"/>
    <property type="match status" value="5"/>
</dbReference>
<sequence length="817" mass="90639">MEAGGQRRAMLAWWVALGFSVMLNCVVPVSSQVKYSIPEEVKVGSVVGNIARDLGLDISSLNERQFRIVSGTEDAHFNVNQNNGLLYVNGKIDREKLCEHISPCLMNLKIVAENPMEIHYVAVEIIDVNDNSPSFQEEESVIEISESILPGRRFQLPVAQDPDVVTNTVRVYKLNQNEYFNIQIRDRGDDKIPFLVLQKSLDREKEDAIKLTLTALDGGNPPRFGTMNVTVVVLDSNDNHPTFSQEVYSVTLPENVPNGTSVIRVKAIDLDEGSNGHVEYFFGGQLDRRIYETFSLDKDSGEITVKGEIDFEKSDVYKLDVHATDKGQPPISADCRVMIKILDKNDNKPKIEVTSLSKTVPESSKLGTVVSLISITDQDGGLNGKVICSLSDDVPFDLKPSFQDNMYSVVVKQHLDRESVSHYDVIIKATDCGQPPLSTFKTLSIDVADVNDNRPEFLNNPIELYLIENNVPGNTIFSVSASDRDLNENAAVTYCIVREEQSNQKIAAFLNINSENGQISALKSFDFETLKRFQFQVIATDSGTPPLSSNVTVNVFILDQNDNAPVILYPLSSNGSAEGVEEIPRNVNAGHLVTKVRAFDADIGYNGWLLFSLQEVTDHSLFGLDRYTGQIRTLRSFTETDEAEHKLVILVKDNGNVSLSATATVIVKLVEPKEAFAASDVKSAAKVEEEDNVTFYLMITLGAVSILFLFSIIVLIAMQCSKSTDYTSKYLQETNYDGTLCHSIQYRSGDKRYMLVGPRMSIGSTIVPGSHANTLVLPDRRRASEEVSSGFQLSSEKKYFTVGKEDIVFKSYPSFSH</sequence>
<keyword evidence="8" id="KW-0130">Cell adhesion</keyword>
<dbReference type="CDD" id="cd11304">
    <property type="entry name" value="Cadherin_repeat"/>
    <property type="match status" value="6"/>
</dbReference>
<proteinExistence type="predicted"/>
<organism evidence="16 17">
    <name type="scientific">Salarias fasciatus</name>
    <name type="common">Jewelled blenny</name>
    <name type="synonym">Blennius fasciatus</name>
    <dbReference type="NCBI Taxonomy" id="181472"/>
    <lineage>
        <taxon>Eukaryota</taxon>
        <taxon>Metazoa</taxon>
        <taxon>Chordata</taxon>
        <taxon>Craniata</taxon>
        <taxon>Vertebrata</taxon>
        <taxon>Euteleostomi</taxon>
        <taxon>Actinopterygii</taxon>
        <taxon>Neopterygii</taxon>
        <taxon>Teleostei</taxon>
        <taxon>Neoteleostei</taxon>
        <taxon>Acanthomorphata</taxon>
        <taxon>Ovalentaria</taxon>
        <taxon>Blenniimorphae</taxon>
        <taxon>Blenniiformes</taxon>
        <taxon>Blennioidei</taxon>
        <taxon>Blenniidae</taxon>
        <taxon>Salariinae</taxon>
        <taxon>Salarias</taxon>
    </lineage>
</organism>
<dbReference type="PRINTS" id="PR00205">
    <property type="entry name" value="CADHERIN"/>
</dbReference>
<evidence type="ECO:0000256" key="2">
    <source>
        <dbReference type="ARBA" id="ARBA00004251"/>
    </source>
</evidence>
<dbReference type="Pfam" id="PF16492">
    <property type="entry name" value="Cadherin_C_2"/>
    <property type="match status" value="1"/>
</dbReference>
<dbReference type="AlphaFoldDB" id="A0A672FLZ8"/>
<dbReference type="InterPro" id="IPR015919">
    <property type="entry name" value="Cadherin-like_sf"/>
</dbReference>
<dbReference type="SMART" id="SM00112">
    <property type="entry name" value="CA"/>
    <property type="match status" value="6"/>
</dbReference>
<protein>
    <submittedName>
        <fullName evidence="16">Si:ch73-379j16.2</fullName>
    </submittedName>
</protein>
<feature type="domain" description="Cadherin" evidence="15">
    <location>
        <begin position="29"/>
        <end position="135"/>
    </location>
</feature>
<evidence type="ECO:0000256" key="14">
    <source>
        <dbReference type="SAM" id="SignalP"/>
    </source>
</evidence>
<feature type="signal peptide" evidence="14">
    <location>
        <begin position="1"/>
        <end position="31"/>
    </location>
</feature>
<dbReference type="PROSITE" id="PS50268">
    <property type="entry name" value="CADHERIN_2"/>
    <property type="match status" value="6"/>
</dbReference>
<dbReference type="FunFam" id="2.60.40.60:FF:000129">
    <property type="entry name" value="protocadherin alpha-C2 isoform X1"/>
    <property type="match status" value="1"/>
</dbReference>
<keyword evidence="6" id="KW-0677">Repeat</keyword>
<evidence type="ECO:0000256" key="7">
    <source>
        <dbReference type="ARBA" id="ARBA00022837"/>
    </source>
</evidence>
<dbReference type="FunFam" id="2.60.40.60:FF:000006">
    <property type="entry name" value="Protocadherin alpha 2"/>
    <property type="match status" value="1"/>
</dbReference>
<dbReference type="FunFam" id="2.60.40.60:FF:000007">
    <property type="entry name" value="Protocadherin alpha 2"/>
    <property type="match status" value="1"/>
</dbReference>
<dbReference type="InterPro" id="IPR013164">
    <property type="entry name" value="Cadherin_N"/>
</dbReference>
<comment type="subcellular location">
    <subcellularLocation>
        <location evidence="2">Cell membrane</location>
        <topology evidence="2">Single-pass type I membrane protein</topology>
    </subcellularLocation>
</comment>
<keyword evidence="17" id="KW-1185">Reference proteome</keyword>
<evidence type="ECO:0000256" key="3">
    <source>
        <dbReference type="ARBA" id="ARBA00022475"/>
    </source>
</evidence>
<dbReference type="SUPFAM" id="SSF49313">
    <property type="entry name" value="Cadherin-like"/>
    <property type="match status" value="6"/>
</dbReference>
<reference evidence="16" key="2">
    <citation type="submission" date="2025-08" db="UniProtKB">
        <authorList>
            <consortium name="Ensembl"/>
        </authorList>
    </citation>
    <scope>IDENTIFICATION</scope>
</reference>
<evidence type="ECO:0000256" key="11">
    <source>
        <dbReference type="ARBA" id="ARBA00023180"/>
    </source>
</evidence>
<evidence type="ECO:0000256" key="8">
    <source>
        <dbReference type="ARBA" id="ARBA00022889"/>
    </source>
</evidence>
<evidence type="ECO:0000313" key="16">
    <source>
        <dbReference type="Ensembl" id="ENSSFAP00005007976.1"/>
    </source>
</evidence>
<dbReference type="GO" id="GO:0009653">
    <property type="term" value="P:anatomical structure morphogenesis"/>
    <property type="evidence" value="ECO:0007669"/>
    <property type="project" value="UniProtKB-ARBA"/>
</dbReference>
<evidence type="ECO:0000256" key="13">
    <source>
        <dbReference type="SAM" id="Phobius"/>
    </source>
</evidence>
<reference evidence="16" key="1">
    <citation type="submission" date="2019-06" db="EMBL/GenBank/DDBJ databases">
        <authorList>
            <consortium name="Wellcome Sanger Institute Data Sharing"/>
        </authorList>
    </citation>
    <scope>NUCLEOTIDE SEQUENCE [LARGE SCALE GENOMIC DNA]</scope>
</reference>
<evidence type="ECO:0000256" key="9">
    <source>
        <dbReference type="ARBA" id="ARBA00022989"/>
    </source>
</evidence>
<evidence type="ECO:0000256" key="1">
    <source>
        <dbReference type="ARBA" id="ARBA00003436"/>
    </source>
</evidence>
<evidence type="ECO:0000256" key="6">
    <source>
        <dbReference type="ARBA" id="ARBA00022737"/>
    </source>
</evidence>
<feature type="transmembrane region" description="Helical" evidence="13">
    <location>
        <begin position="695"/>
        <end position="718"/>
    </location>
</feature>
<dbReference type="FunFam" id="2.60.40.60:FF:000004">
    <property type="entry name" value="Protocadherin 1 gamma 2"/>
    <property type="match status" value="1"/>
</dbReference>
<keyword evidence="4 13" id="KW-0812">Transmembrane</keyword>
<feature type="domain" description="Cadherin" evidence="15">
    <location>
        <begin position="352"/>
        <end position="457"/>
    </location>
</feature>
<keyword evidence="3" id="KW-1003">Cell membrane</keyword>
<dbReference type="GO" id="GO:0005886">
    <property type="term" value="C:plasma membrane"/>
    <property type="evidence" value="ECO:0007669"/>
    <property type="project" value="UniProtKB-SubCell"/>
</dbReference>
<evidence type="ECO:0000313" key="17">
    <source>
        <dbReference type="Proteomes" id="UP000472267"/>
    </source>
</evidence>
<dbReference type="GO" id="GO:0005509">
    <property type="term" value="F:calcium ion binding"/>
    <property type="evidence" value="ECO:0007669"/>
    <property type="project" value="UniProtKB-UniRule"/>
</dbReference>
<dbReference type="InterPro" id="IPR050174">
    <property type="entry name" value="Protocadherin/Cadherin-CA"/>
</dbReference>
<dbReference type="InterPro" id="IPR032455">
    <property type="entry name" value="Cadherin_C"/>
</dbReference>
<feature type="domain" description="Cadherin" evidence="15">
    <location>
        <begin position="136"/>
        <end position="243"/>
    </location>
</feature>
<feature type="chain" id="PRO_5025614034" evidence="14">
    <location>
        <begin position="32"/>
        <end position="817"/>
    </location>
</feature>
<dbReference type="InParanoid" id="A0A672FLZ8"/>
<evidence type="ECO:0000256" key="5">
    <source>
        <dbReference type="ARBA" id="ARBA00022729"/>
    </source>
</evidence>
<accession>A0A672FLZ8</accession>
<dbReference type="PANTHER" id="PTHR24028:SF337">
    <property type="entry name" value="PROTOCADHERIN 2 ALPHA A 3 PRECURSOR-RELATED"/>
    <property type="match status" value="1"/>
</dbReference>
<evidence type="ECO:0000259" key="15">
    <source>
        <dbReference type="PROSITE" id="PS50268"/>
    </source>
</evidence>
<keyword evidence="7 12" id="KW-0106">Calcium</keyword>
<reference evidence="16" key="3">
    <citation type="submission" date="2025-09" db="UniProtKB">
        <authorList>
            <consortium name="Ensembl"/>
        </authorList>
    </citation>
    <scope>IDENTIFICATION</scope>
</reference>
<dbReference type="Pfam" id="PF08266">
    <property type="entry name" value="Cadherin_2"/>
    <property type="match status" value="1"/>
</dbReference>
<evidence type="ECO:0000256" key="10">
    <source>
        <dbReference type="ARBA" id="ARBA00023136"/>
    </source>
</evidence>
<feature type="domain" description="Cadherin" evidence="15">
    <location>
        <begin position="582"/>
        <end position="681"/>
    </location>
</feature>
<keyword evidence="9 13" id="KW-1133">Transmembrane helix</keyword>
<dbReference type="FunFam" id="2.60.40.60:FF:000396">
    <property type="entry name" value="Protocadherin gamma subfamily C, 4"/>
    <property type="match status" value="1"/>
</dbReference>
<dbReference type="Proteomes" id="UP000472267">
    <property type="component" value="Chromosome 2"/>
</dbReference>
<dbReference type="PROSITE" id="PS00232">
    <property type="entry name" value="CADHERIN_1"/>
    <property type="match status" value="2"/>
</dbReference>
<evidence type="ECO:0000256" key="4">
    <source>
        <dbReference type="ARBA" id="ARBA00022692"/>
    </source>
</evidence>
<feature type="domain" description="Cadherin" evidence="15">
    <location>
        <begin position="244"/>
        <end position="351"/>
    </location>
</feature>
<dbReference type="FunFam" id="2.60.40.60:FF:000002">
    <property type="entry name" value="Protocadherin alpha 2"/>
    <property type="match status" value="1"/>
</dbReference>
<keyword evidence="10 13" id="KW-0472">Membrane</keyword>
<comment type="function">
    <text evidence="1">Potential calcium-dependent cell-adhesion protein. May be involved in the establishment and maintenance of specific neuronal connections in the brain.</text>
</comment>
<feature type="domain" description="Cadherin" evidence="15">
    <location>
        <begin position="458"/>
        <end position="567"/>
    </location>
</feature>
<evidence type="ECO:0000256" key="12">
    <source>
        <dbReference type="PROSITE-ProRule" id="PRU00043"/>
    </source>
</evidence>
<dbReference type="InterPro" id="IPR002126">
    <property type="entry name" value="Cadherin-like_dom"/>
</dbReference>
<dbReference type="Gene3D" id="2.60.40.60">
    <property type="entry name" value="Cadherins"/>
    <property type="match status" value="6"/>
</dbReference>
<dbReference type="GO" id="GO:0007156">
    <property type="term" value="P:homophilic cell adhesion via plasma membrane adhesion molecules"/>
    <property type="evidence" value="ECO:0007669"/>
    <property type="project" value="InterPro"/>
</dbReference>
<dbReference type="OMA" id="CVIFANC"/>
<dbReference type="Ensembl" id="ENSSFAT00005008376.1">
    <property type="protein sequence ID" value="ENSSFAP00005007976.1"/>
    <property type="gene ID" value="ENSSFAG00005004706.1"/>
</dbReference>
<keyword evidence="11" id="KW-0325">Glycoprotein</keyword>
<dbReference type="InterPro" id="IPR020894">
    <property type="entry name" value="Cadherin_CS"/>
</dbReference>
<dbReference type="PANTHER" id="PTHR24028">
    <property type="entry name" value="CADHERIN-87A"/>
    <property type="match status" value="1"/>
</dbReference>
<name>A0A672FLZ8_SALFA</name>